<reference evidence="3" key="1">
    <citation type="journal article" date="2021" name="Open Biol.">
        <title>Shared evolutionary footprints suggest mitochondrial oxidative damage underlies multiple complex I losses in fungi.</title>
        <authorList>
            <person name="Schikora-Tamarit M.A."/>
            <person name="Marcet-Houben M."/>
            <person name="Nosek J."/>
            <person name="Gabaldon T."/>
        </authorList>
    </citation>
    <scope>NUCLEOTIDE SEQUENCE</scope>
    <source>
        <strain evidence="3">CBS2887</strain>
    </source>
</reference>
<protein>
    <recommendedName>
        <fullName evidence="5">Elongator complex protein 6</fullName>
    </recommendedName>
</protein>
<evidence type="ECO:0000256" key="2">
    <source>
        <dbReference type="ARBA" id="ARBA00008837"/>
    </source>
</evidence>
<accession>A0A9P8PLI0</accession>
<dbReference type="OrthoDB" id="9995306at2759"/>
<dbReference type="PANTHER" id="PTHR16184:SF6">
    <property type="entry name" value="ELONGATOR COMPLEX PROTEIN 6"/>
    <property type="match status" value="1"/>
</dbReference>
<comment type="pathway">
    <text evidence="1">tRNA modification; 5-methoxycarbonylmethyl-2-thiouridine-tRNA biosynthesis.</text>
</comment>
<organism evidence="3 4">
    <name type="scientific">Wickerhamomyces pijperi</name>
    <name type="common">Yeast</name>
    <name type="synonym">Pichia pijperi</name>
    <dbReference type="NCBI Taxonomy" id="599730"/>
    <lineage>
        <taxon>Eukaryota</taxon>
        <taxon>Fungi</taxon>
        <taxon>Dikarya</taxon>
        <taxon>Ascomycota</taxon>
        <taxon>Saccharomycotina</taxon>
        <taxon>Saccharomycetes</taxon>
        <taxon>Phaffomycetales</taxon>
        <taxon>Wickerhamomycetaceae</taxon>
        <taxon>Wickerhamomyces</taxon>
    </lineage>
</organism>
<proteinExistence type="inferred from homology"/>
<sequence length="269" mass="30285">MTSQKQELHLFSGNAIIPHKSLTKSHLFTTISHVQGTSPTWLVNYLIDNALYDTCLLNEGQSTRSSVKSGVVFISLINDSKTYEAGLKKLGVDLKSIPQFQFIDLFTDLFTKVQPQEPQSIAKLFDSEVFPHISKTKKPIIFIEGLELLLLSTQITSIQLLGYLSQLTSLSKSLFLITPSDSELHDITTINTQSSRQHQYHDFLIRVLHRTNLNIALRPLSTGKAKDVTGTLTISRGSVPFEGLDGLEILEREYLYLVSRDNSVKLFFR</sequence>
<dbReference type="GO" id="GO:0033588">
    <property type="term" value="C:elongator holoenzyme complex"/>
    <property type="evidence" value="ECO:0007669"/>
    <property type="project" value="InterPro"/>
</dbReference>
<dbReference type="Proteomes" id="UP000774326">
    <property type="component" value="Unassembled WGS sequence"/>
</dbReference>
<dbReference type="InterPro" id="IPR018627">
    <property type="entry name" value="ELP6"/>
</dbReference>
<evidence type="ECO:0000313" key="4">
    <source>
        <dbReference type="Proteomes" id="UP000774326"/>
    </source>
</evidence>
<reference evidence="3" key="2">
    <citation type="submission" date="2021-01" db="EMBL/GenBank/DDBJ databases">
        <authorList>
            <person name="Schikora-Tamarit M.A."/>
        </authorList>
    </citation>
    <scope>NUCLEOTIDE SEQUENCE</scope>
    <source>
        <strain evidence="3">CBS2887</strain>
    </source>
</reference>
<dbReference type="CDD" id="cd19495">
    <property type="entry name" value="Elp6"/>
    <property type="match status" value="1"/>
</dbReference>
<comment type="similarity">
    <text evidence="2">Belongs to the ELP6 family.</text>
</comment>
<gene>
    <name evidence="3" type="ORF">WICPIJ_009646</name>
</gene>
<comment type="caution">
    <text evidence="3">The sequence shown here is derived from an EMBL/GenBank/DDBJ whole genome shotgun (WGS) entry which is preliminary data.</text>
</comment>
<name>A0A9P8PLI0_WICPI</name>
<evidence type="ECO:0000256" key="1">
    <source>
        <dbReference type="ARBA" id="ARBA00005043"/>
    </source>
</evidence>
<dbReference type="EMBL" id="JAEUBG010005558">
    <property type="protein sequence ID" value="KAH3674246.1"/>
    <property type="molecule type" value="Genomic_DNA"/>
</dbReference>
<dbReference type="PANTHER" id="PTHR16184">
    <property type="entry name" value="ELONGATOR COMPLEX PROTEIN 6"/>
    <property type="match status" value="1"/>
</dbReference>
<dbReference type="AlphaFoldDB" id="A0A9P8PLI0"/>
<keyword evidence="4" id="KW-1185">Reference proteome</keyword>
<dbReference type="GO" id="GO:0002098">
    <property type="term" value="P:tRNA wobble uridine modification"/>
    <property type="evidence" value="ECO:0007669"/>
    <property type="project" value="InterPro"/>
</dbReference>
<evidence type="ECO:0000313" key="3">
    <source>
        <dbReference type="EMBL" id="KAH3674246.1"/>
    </source>
</evidence>
<dbReference type="InterPro" id="IPR027417">
    <property type="entry name" value="P-loop_NTPase"/>
</dbReference>
<evidence type="ECO:0008006" key="5">
    <source>
        <dbReference type="Google" id="ProtNLM"/>
    </source>
</evidence>
<dbReference type="Gene3D" id="3.40.50.300">
    <property type="entry name" value="P-loop containing nucleotide triphosphate hydrolases"/>
    <property type="match status" value="1"/>
</dbReference>